<protein>
    <submittedName>
        <fullName evidence="1">Phosphohydrolase</fullName>
    </submittedName>
</protein>
<gene>
    <name evidence="1" type="ORF">METUNv1_00513</name>
</gene>
<accession>F5R877</accession>
<dbReference type="eggNOG" id="COG2404">
    <property type="taxonomic scope" value="Bacteria"/>
</dbReference>
<dbReference type="Gene3D" id="3.10.310.30">
    <property type="match status" value="1"/>
</dbReference>
<dbReference type="GO" id="GO:0016787">
    <property type="term" value="F:hydrolase activity"/>
    <property type="evidence" value="ECO:0007669"/>
    <property type="project" value="UniProtKB-KW"/>
</dbReference>
<evidence type="ECO:0000313" key="2">
    <source>
        <dbReference type="Proteomes" id="UP000005019"/>
    </source>
</evidence>
<dbReference type="InterPro" id="IPR038763">
    <property type="entry name" value="DHH_sf"/>
</dbReference>
<dbReference type="PANTHER" id="PTHR46922:SF4">
    <property type="entry name" value="DHHA1 DOMAIN PROTEIN"/>
    <property type="match status" value="1"/>
</dbReference>
<name>F5R877_METUF</name>
<reference evidence="1 2" key="1">
    <citation type="journal article" date="2011" name="J. Bacteriol.">
        <title>Genome sequence of Methyloversatilis universalis FAM5T, a methylotrophic representative of the order Rhodocyclales.</title>
        <authorList>
            <person name="Kittichotirat W."/>
            <person name="Good N.M."/>
            <person name="Hall R."/>
            <person name="Bringel F."/>
            <person name="Lajus A."/>
            <person name="Medigue C."/>
            <person name="Smalley N.E."/>
            <person name="Beck D."/>
            <person name="Bumgarner R."/>
            <person name="Vuilleumier S."/>
            <person name="Kalyuzhnaya M.G."/>
        </authorList>
    </citation>
    <scope>NUCLEOTIDE SEQUENCE [LARGE SCALE GENOMIC DNA]</scope>
    <source>
        <strain evidence="2">ATCC BAA-1314 / JCM 13912 / FAM5</strain>
    </source>
</reference>
<comment type="caution">
    <text evidence="1">The sequence shown here is derived from an EMBL/GenBank/DDBJ whole genome shotgun (WGS) entry which is preliminary data.</text>
</comment>
<keyword evidence="2" id="KW-1185">Reference proteome</keyword>
<dbReference type="Proteomes" id="UP000005019">
    <property type="component" value="Unassembled WGS sequence"/>
</dbReference>
<evidence type="ECO:0000313" key="1">
    <source>
        <dbReference type="EMBL" id="EGK73335.1"/>
    </source>
</evidence>
<dbReference type="AlphaFoldDB" id="F5R877"/>
<organism evidence="1 2">
    <name type="scientific">Methyloversatilis universalis (strain ATCC BAA-1314 / DSM 25237 / JCM 13912 / CCUG 52030 / FAM5)</name>
    <dbReference type="NCBI Taxonomy" id="1000565"/>
    <lineage>
        <taxon>Bacteria</taxon>
        <taxon>Pseudomonadati</taxon>
        <taxon>Pseudomonadota</taxon>
        <taxon>Betaproteobacteria</taxon>
        <taxon>Nitrosomonadales</taxon>
        <taxon>Sterolibacteriaceae</taxon>
        <taxon>Methyloversatilis</taxon>
    </lineage>
</organism>
<proteinExistence type="predicted"/>
<dbReference type="RefSeq" id="WP_008058517.1">
    <property type="nucleotide sequence ID" value="NZ_AFHG01000029.1"/>
</dbReference>
<dbReference type="PANTHER" id="PTHR46922">
    <property type="entry name" value="DHHA1 DOMAIN PROTEIN"/>
    <property type="match status" value="1"/>
</dbReference>
<keyword evidence="1" id="KW-0378">Hydrolase</keyword>
<dbReference type="EMBL" id="AFHG01000029">
    <property type="protein sequence ID" value="EGK73335.1"/>
    <property type="molecule type" value="Genomic_DNA"/>
</dbReference>
<dbReference type="STRING" id="1000565.METUNv1_00513"/>
<dbReference type="SUPFAM" id="SSF64182">
    <property type="entry name" value="DHH phosphoesterases"/>
    <property type="match status" value="1"/>
</dbReference>
<sequence>MSAICIYHGNCADGFTAAWCVRRALGDGIEFHAGTYGKAPPDVRGRDVFIVDFSYPRAVLEQMVSQARNITVLDHHKTAREDLEGLQGALTVFDMERSGARIAWDHFFPFEVPPKLLLHVEDRDLWRFALPDTREIQANVFSHAYDFAVWDQLMATDPAVLAAEGRALERKHHKDIAELLGVVTRRMFIGGYLVESANLPYTMSSDAGQALIARGNAFGACYFDTPDGRCFSLRSTEAGPDVGAIAAHYGGGGHRNASGFRLRYDQLHLVEIPEGGA</sequence>